<evidence type="ECO:0000259" key="16">
    <source>
        <dbReference type="PROSITE" id="PS51424"/>
    </source>
</evidence>
<protein>
    <recommendedName>
        <fullName evidence="2">non-specific serine/threonine protein kinase</fullName>
        <ecNumber evidence="2">2.7.11.1</ecNumber>
    </recommendedName>
</protein>
<keyword evidence="3" id="KW-0723">Serine/threonine-protein kinase</keyword>
<dbReference type="GO" id="GO:0009966">
    <property type="term" value="P:regulation of signal transduction"/>
    <property type="evidence" value="ECO:0007669"/>
    <property type="project" value="UniProtKB-ARBA"/>
</dbReference>
<feature type="compositionally biased region" description="Basic and acidic residues" evidence="14">
    <location>
        <begin position="1029"/>
        <end position="1039"/>
    </location>
</feature>
<feature type="compositionally biased region" description="Basic and acidic residues" evidence="14">
    <location>
        <begin position="1891"/>
        <end position="1901"/>
    </location>
</feature>
<feature type="compositionally biased region" description="Basic and acidic residues" evidence="14">
    <location>
        <begin position="2322"/>
        <end position="2332"/>
    </location>
</feature>
<comment type="catalytic activity">
    <reaction evidence="11">
        <text>L-threonyl-[protein] + ATP = O-phospho-L-threonyl-[protein] + ADP + H(+)</text>
        <dbReference type="Rhea" id="RHEA:46608"/>
        <dbReference type="Rhea" id="RHEA-COMP:11060"/>
        <dbReference type="Rhea" id="RHEA-COMP:11605"/>
        <dbReference type="ChEBI" id="CHEBI:15378"/>
        <dbReference type="ChEBI" id="CHEBI:30013"/>
        <dbReference type="ChEBI" id="CHEBI:30616"/>
        <dbReference type="ChEBI" id="CHEBI:61977"/>
        <dbReference type="ChEBI" id="CHEBI:456216"/>
        <dbReference type="EC" id="2.7.11.1"/>
    </reaction>
</comment>
<dbReference type="SMART" id="SM00364">
    <property type="entry name" value="LRR_BAC"/>
    <property type="match status" value="8"/>
</dbReference>
<evidence type="ECO:0000313" key="17">
    <source>
        <dbReference type="EMBL" id="KAI6646758.1"/>
    </source>
</evidence>
<organism evidence="17 18">
    <name type="scientific">Oopsacas minuta</name>
    <dbReference type="NCBI Taxonomy" id="111878"/>
    <lineage>
        <taxon>Eukaryota</taxon>
        <taxon>Metazoa</taxon>
        <taxon>Porifera</taxon>
        <taxon>Hexactinellida</taxon>
        <taxon>Hexasterophora</taxon>
        <taxon>Lyssacinosida</taxon>
        <taxon>Leucopsacidae</taxon>
        <taxon>Oopsacas</taxon>
    </lineage>
</organism>
<feature type="region of interest" description="Disordered" evidence="14">
    <location>
        <begin position="1881"/>
        <end position="1901"/>
    </location>
</feature>
<feature type="compositionally biased region" description="Polar residues" evidence="14">
    <location>
        <begin position="1011"/>
        <end position="1028"/>
    </location>
</feature>
<comment type="caution">
    <text evidence="17">The sequence shown here is derived from an EMBL/GenBank/DDBJ whole genome shotgun (WGS) entry which is preliminary data.</text>
</comment>
<keyword evidence="8 17" id="KW-0418">Kinase</keyword>
<keyword evidence="6" id="KW-0677">Repeat</keyword>
<keyword evidence="9" id="KW-0067">ATP-binding</keyword>
<dbReference type="SUPFAM" id="SSF52540">
    <property type="entry name" value="P-loop containing nucleoside triphosphate hydrolases"/>
    <property type="match status" value="1"/>
</dbReference>
<dbReference type="PROSITE" id="PS50088">
    <property type="entry name" value="ANK_REPEAT"/>
    <property type="match status" value="5"/>
</dbReference>
<dbReference type="PROSITE" id="PS51450">
    <property type="entry name" value="LRR"/>
    <property type="match status" value="3"/>
</dbReference>
<evidence type="ECO:0000256" key="8">
    <source>
        <dbReference type="ARBA" id="ARBA00022777"/>
    </source>
</evidence>
<dbReference type="PROSITE" id="PS50011">
    <property type="entry name" value="PROTEIN_KINASE_DOM"/>
    <property type="match status" value="1"/>
</dbReference>
<dbReference type="Gene3D" id="3.80.10.10">
    <property type="entry name" value="Ribonuclease Inhibitor"/>
    <property type="match status" value="4"/>
</dbReference>
<evidence type="ECO:0000256" key="11">
    <source>
        <dbReference type="ARBA" id="ARBA00047899"/>
    </source>
</evidence>
<proteinExistence type="predicted"/>
<dbReference type="PROSITE" id="PS51424">
    <property type="entry name" value="ROC"/>
    <property type="match status" value="1"/>
</dbReference>
<sequence length="2719" mass="307526">MSDNASKIDEESLEMAKGIWAAVWHNDIDTLRRLLHTSSLEAINHKNETSRTALHTAALNINVDCARLLIDHGADVDVENKDRMTALHFAAYSPSSGDSNYRPLRNKKRHKEIRMKQLEMVRLLISVGANPFRVTVRGETPETLAIENDLPEMVHFLREESLKYRNRELEEEHRKNYENLRDAILKEDLGHFIDVLRKDPKCLNKRCPDTGQTLLYLASSIGALPIVEYILSKVGGNLDIPEGQAASKTLTPLHIACQKGYTPIVKLLMGKQPSYVAYFDADGRTPLHDACKFGYLDIVHYLLCCSSPIESGGQRDLLDTVTVPGELHTKAPSSIEKYLNPINVDKRQRRSSLHDAAESGNLEVVRLLLMFLEKGTVRGVDTTSGELSYKSRLPSLTLEQPHPQGPKRSDNLTSSTGRRSIAGIDSVSRSGYTPFHLAARKHHYSVCDELLAAGAHLNAIIRPDLNKEIDVDYTLLVAAAHSNDLELVKFLLSRGATDERNRALRRTLRNDHTEAAGLLLSYSTGVQISPNDQTSDYHTSEKESHLLDIVWQHRELTKLHPDWIQTVLRENLKPAISSVLIKLDVSRNKLTSLPFQIFQLSNLIEIDVSNNQLTLLPSSPPPLHNSMCQEGTDLDEVSWSCTRLRKLNASHNLLTELPGHIFSLPSLEELRATHNNISMVSVSMWCSPGLSHIYLDNNKISQLPNPTPLNLSEESNLDNSVRGDKVLLSPSSKTTPVHTLQHTNSLTTSGLTSFSDSYNSYLPPVHIENTRFRPNTTDRWMSTLAAPIKGQLFGTLDKKINMRREQSRKSTLEDPDSSELDIPQKSRGAKESCLTTLSLNYNYLICLPPALACYAPTLKKLYIAHNQLKQLGVVHDFPPNLEILDASSNQLTECISTSLTSSAYKDQACYSPHSQTVTVLDDQELVCPHRFHKTLRKLSTLRLAKNNLTSITLFRMPIKQNVSGIDRSQEDPTETASIPRDSYSIGTIGNYNKNSHGSGSSENSGHGFHSQLKNSKDSGFSVSTSVTRELTHKDQKESTTEVAPPLYPELSNLDISNNKLSDIPKEISQIHTLGSLNVSHNEMVENLPLELSRLENLFQLDYSGLDLVRPTVADLDKYHRTTDKLNYMRALLDSSAKNYKMKLMMVGLQRQGKTTLLTKLREVSEKGSTFNPAWGERTNSLNYSQCSQDSSPPQPKEQLSTVGVDLGEWKYSKDLADNHFGAIKNKLKSPKGNPTITFYTWDFAGQEEYYATHQCFLTYRSLYLLLWNASKDREGIKNLAFWLHNIQSRAPGSPVIIIGSHADLLGYTQQDREEKKLRLETYIREQYLVDRPLHELEEHGLPVVKGVYFVAMPSNGRSEGIHELRRSIYDIAMALSPNERKGRSGKSGGQTLLDQPVPAKYIKLEESIHQIRKECKGISRTPVMNAQEFREHTRGIISEPADLQYAVTYLHENGVLLHYNTPILEHLYFIDPQWLVDMLAHIVTVAEVNRYIKRDCQQSGILSVSNMAQIFKGQVFPSTYQSEYVELLGRFEVALALDSEKLLIPSFLPDTPTYTIHWYRTKFPRPLIKDVIQEYLMDKPWSIPSISSNDHQSGSSPVFDQSYTAGIHEHSSQRGDSGVRLKYTGLLLRRFYFMLYMPSGFWPRLISRMMSNNSILELIRELLGQSLEDSEEDVSPTTRYKSGSAKSFMTVFEHSKLNWSYWKTGIELWIEGKSVIRISEIMGTDFYSRCSGSPYEAYEDTSDKSKMTTRKYPDIQTQSLNPNGQQHFKTGVGPIDPYADTNMIIFAFNGAYQSVNALKRRGLEILIPDIISLNSVTSLEKSWTSAKLLARVVDFIDALLEDWFPGLGARNILPDEGIPKVVRLVPCPLCIGMGQGSHSDNKSRCGKSAIRKKESNPSKRGFSIKDDRVNASVMISQALLNTYAFLVEELVFSSKESHFIDCANHNKVNIADIAPDLMFADIQYMVLDSNCVDRNVYIDSGGFGDIFSGKLFRNPNGSECTTGDQGEEIAIKVQANSEKRGDSRTDDKHVSMAGYLSMRAELSILESLSHPHIIKVLGLLLNPYSMLVEWAPLGSLHAIVTSYWENNLSIQPHVLHKVICQVAEGIAYLHKKEIIYYDLKSPNILAFEFPTIQYLKGSYNKRDDMNMNALNDEKIVVNVKVADMGISRYSVLGKSKGFRGTPGFMAPEILKFHGTETCDSKVDIFSMGMFMYELIAGHFPYEYQNLMDGQIEKLIVSRERPSLQKREVTNPFFFLSCMRWCWEDDPRFRPTAPKLVEVLNKDSLPRLIDSFPLGISNPVSAVCLCVLPQTPHSQSLNSLDMSSDHRSPERKSSSSYSTMETREELWICFKDERMGQATVVSFQEHPYLNIETVPLCPSRVKCLCAVKDTVWACSEGGELFVYQASTHKQLFQRPLILAGQEEEGENEITSIVYYPELCTVVVSTFSGTILCFEDQPSEIEEWDYKGYVDQRKCYLPVKHTVKLTHSINTIIAIPTNEEDTFQVWCGCLKSTVAVMNVKNYTFSHPEYLKAPFSQEDQTEHGYIHHLAHTLSYNRYHQIWSLLNPSSILQCWDAEKREPIPGREFRFCDHKEDPVQSMIAFEEFIYLGTLKGMIYIFNTELCRIKCELEGHDRTVYSLTRMNGIVQPGYWMPRILGKTLPSRQRESNHKKFDRLHRHRPVIVSIGTGFKDLAEQPISSIEVDSKDTFMLAWLAEYSIGMD</sequence>
<keyword evidence="18" id="KW-1185">Reference proteome</keyword>
<feature type="region of interest" description="Disordered" evidence="14">
    <location>
        <begin position="964"/>
        <end position="1045"/>
    </location>
</feature>
<dbReference type="SMART" id="SM00248">
    <property type="entry name" value="ANK"/>
    <property type="match status" value="9"/>
</dbReference>
<dbReference type="InterPro" id="IPR000719">
    <property type="entry name" value="Prot_kinase_dom"/>
</dbReference>
<dbReference type="InterPro" id="IPR003591">
    <property type="entry name" value="Leu-rich_rpt_typical-subtyp"/>
</dbReference>
<evidence type="ECO:0000256" key="6">
    <source>
        <dbReference type="ARBA" id="ARBA00022737"/>
    </source>
</evidence>
<reference evidence="17 18" key="1">
    <citation type="journal article" date="2023" name="BMC Biol.">
        <title>The compact genome of the sponge Oopsacas minuta (Hexactinellida) is lacking key metazoan core genes.</title>
        <authorList>
            <person name="Santini S."/>
            <person name="Schenkelaars Q."/>
            <person name="Jourda C."/>
            <person name="Duchesne M."/>
            <person name="Belahbib H."/>
            <person name="Rocher C."/>
            <person name="Selva M."/>
            <person name="Riesgo A."/>
            <person name="Vervoort M."/>
            <person name="Leys S.P."/>
            <person name="Kodjabachian L."/>
            <person name="Le Bivic A."/>
            <person name="Borchiellini C."/>
            <person name="Claverie J.M."/>
            <person name="Renard E."/>
        </authorList>
    </citation>
    <scope>NUCLEOTIDE SEQUENCE [LARGE SCALE GENOMIC DNA]</scope>
    <source>
        <strain evidence="17">SPO-2</strain>
    </source>
</reference>
<evidence type="ECO:0000256" key="10">
    <source>
        <dbReference type="ARBA" id="ARBA00023043"/>
    </source>
</evidence>
<evidence type="ECO:0000256" key="12">
    <source>
        <dbReference type="ARBA" id="ARBA00048679"/>
    </source>
</evidence>
<feature type="repeat" description="ANK" evidence="13">
    <location>
        <begin position="282"/>
        <end position="303"/>
    </location>
</feature>
<dbReference type="PANTHER" id="PTHR24123:SF33">
    <property type="entry name" value="PROTEIN HOS4"/>
    <property type="match status" value="1"/>
</dbReference>
<comment type="cofactor">
    <cofactor evidence="1">
        <name>Mg(2+)</name>
        <dbReference type="ChEBI" id="CHEBI:18420"/>
    </cofactor>
</comment>
<feature type="repeat" description="ANK" evidence="13">
    <location>
        <begin position="49"/>
        <end position="81"/>
    </location>
</feature>
<dbReference type="Gene3D" id="1.10.510.10">
    <property type="entry name" value="Transferase(Phosphotransferase) domain 1"/>
    <property type="match status" value="1"/>
</dbReference>
<dbReference type="PRINTS" id="PR00449">
    <property type="entry name" value="RASTRNSFRMNG"/>
</dbReference>
<dbReference type="Pfam" id="PF12796">
    <property type="entry name" value="Ank_2"/>
    <property type="match status" value="2"/>
</dbReference>
<keyword evidence="5" id="KW-0808">Transferase</keyword>
<feature type="repeat" description="ANK" evidence="13">
    <location>
        <begin position="348"/>
        <end position="369"/>
    </location>
</feature>
<feature type="domain" description="Protein kinase" evidence="15">
    <location>
        <begin position="1972"/>
        <end position="2287"/>
    </location>
</feature>
<evidence type="ECO:0000256" key="4">
    <source>
        <dbReference type="ARBA" id="ARBA00022614"/>
    </source>
</evidence>
<dbReference type="EMBL" id="JAKMXF010000354">
    <property type="protein sequence ID" value="KAI6646758.1"/>
    <property type="molecule type" value="Genomic_DNA"/>
</dbReference>
<comment type="catalytic activity">
    <reaction evidence="12">
        <text>L-seryl-[protein] + ATP = O-phospho-L-seryl-[protein] + ADP + H(+)</text>
        <dbReference type="Rhea" id="RHEA:17989"/>
        <dbReference type="Rhea" id="RHEA-COMP:9863"/>
        <dbReference type="Rhea" id="RHEA-COMP:11604"/>
        <dbReference type="ChEBI" id="CHEBI:15378"/>
        <dbReference type="ChEBI" id="CHEBI:29999"/>
        <dbReference type="ChEBI" id="CHEBI:30616"/>
        <dbReference type="ChEBI" id="CHEBI:83421"/>
        <dbReference type="ChEBI" id="CHEBI:456216"/>
        <dbReference type="EC" id="2.7.11.1"/>
    </reaction>
</comment>
<feature type="region of interest" description="Disordered" evidence="14">
    <location>
        <begin position="804"/>
        <end position="825"/>
    </location>
</feature>
<feature type="repeat" description="ANK" evidence="13">
    <location>
        <begin position="248"/>
        <end position="269"/>
    </location>
</feature>
<keyword evidence="10 13" id="KW-0040">ANK repeat</keyword>
<gene>
    <name evidence="17" type="ORF">LOD99_12878</name>
</gene>
<dbReference type="InterPro" id="IPR011009">
    <property type="entry name" value="Kinase-like_dom_sf"/>
</dbReference>
<dbReference type="GO" id="GO:0005524">
    <property type="term" value="F:ATP binding"/>
    <property type="evidence" value="ECO:0007669"/>
    <property type="project" value="UniProtKB-KW"/>
</dbReference>
<dbReference type="SUPFAM" id="SSF56112">
    <property type="entry name" value="Protein kinase-like (PK-like)"/>
    <property type="match status" value="1"/>
</dbReference>
<dbReference type="InterPro" id="IPR036770">
    <property type="entry name" value="Ankyrin_rpt-contain_sf"/>
</dbReference>
<dbReference type="SUPFAM" id="SSF50978">
    <property type="entry name" value="WD40 repeat-like"/>
    <property type="match status" value="1"/>
</dbReference>
<dbReference type="Pfam" id="PF13855">
    <property type="entry name" value="LRR_8"/>
    <property type="match status" value="1"/>
</dbReference>
<dbReference type="InterPro" id="IPR032171">
    <property type="entry name" value="COR-A"/>
</dbReference>
<dbReference type="EC" id="2.7.11.1" evidence="2"/>
<evidence type="ECO:0000259" key="15">
    <source>
        <dbReference type="PROSITE" id="PS50011"/>
    </source>
</evidence>
<evidence type="ECO:0000256" key="14">
    <source>
        <dbReference type="SAM" id="MobiDB-lite"/>
    </source>
</evidence>
<dbReference type="Gene3D" id="1.25.40.20">
    <property type="entry name" value="Ankyrin repeat-containing domain"/>
    <property type="match status" value="3"/>
</dbReference>
<feature type="region of interest" description="Disordered" evidence="14">
    <location>
        <begin position="391"/>
        <end position="420"/>
    </location>
</feature>
<dbReference type="Gene3D" id="3.40.50.300">
    <property type="entry name" value="P-loop containing nucleotide triphosphate hydrolases"/>
    <property type="match status" value="1"/>
</dbReference>
<dbReference type="Gene3D" id="3.30.70.1390">
    <property type="entry name" value="ROC domain from the Parkinson's disease-associated leucine-rich repeat kinase 2"/>
    <property type="match status" value="1"/>
</dbReference>
<dbReference type="PROSITE" id="PS50297">
    <property type="entry name" value="ANK_REP_REGION"/>
    <property type="match status" value="5"/>
</dbReference>
<feature type="region of interest" description="Disordered" evidence="14">
    <location>
        <begin position="2316"/>
        <end position="2337"/>
    </location>
</feature>
<dbReference type="Pfam" id="PF16095">
    <property type="entry name" value="COR-A"/>
    <property type="match status" value="1"/>
</dbReference>
<dbReference type="GO" id="GO:0005525">
    <property type="term" value="F:GTP binding"/>
    <property type="evidence" value="ECO:0007669"/>
    <property type="project" value="UniProtKB-KW"/>
</dbReference>
<keyword evidence="7" id="KW-0547">Nucleotide-binding</keyword>
<dbReference type="InterPro" id="IPR036322">
    <property type="entry name" value="WD40_repeat_dom_sf"/>
</dbReference>
<evidence type="ECO:0000256" key="5">
    <source>
        <dbReference type="ARBA" id="ARBA00022679"/>
    </source>
</evidence>
<dbReference type="SUPFAM" id="SSF48403">
    <property type="entry name" value="Ankyrin repeat"/>
    <property type="match status" value="2"/>
</dbReference>
<evidence type="ECO:0000256" key="13">
    <source>
        <dbReference type="PROSITE-ProRule" id="PRU00023"/>
    </source>
</evidence>
<evidence type="ECO:0000256" key="7">
    <source>
        <dbReference type="ARBA" id="ARBA00022741"/>
    </source>
</evidence>
<evidence type="ECO:0000313" key="18">
    <source>
        <dbReference type="Proteomes" id="UP001165289"/>
    </source>
</evidence>
<dbReference type="SUPFAM" id="SSF52058">
    <property type="entry name" value="L domain-like"/>
    <property type="match status" value="1"/>
</dbReference>
<dbReference type="Pfam" id="PF00069">
    <property type="entry name" value="Pkinase"/>
    <property type="match status" value="1"/>
</dbReference>
<dbReference type="InterPro" id="IPR027417">
    <property type="entry name" value="P-loop_NTPase"/>
</dbReference>
<dbReference type="InterPro" id="IPR032675">
    <property type="entry name" value="LRR_dom_sf"/>
</dbReference>
<dbReference type="InterPro" id="IPR051165">
    <property type="entry name" value="Multifunctional_ANK_Repeat"/>
</dbReference>
<feature type="domain" description="Roc" evidence="16">
    <location>
        <begin position="1134"/>
        <end position="1375"/>
    </location>
</feature>
<evidence type="ECO:0000256" key="3">
    <source>
        <dbReference type="ARBA" id="ARBA00022527"/>
    </source>
</evidence>
<dbReference type="SMART" id="SM00369">
    <property type="entry name" value="LRR_TYP"/>
    <property type="match status" value="5"/>
</dbReference>
<evidence type="ECO:0000256" key="9">
    <source>
        <dbReference type="ARBA" id="ARBA00022840"/>
    </source>
</evidence>
<feature type="repeat" description="ANK" evidence="13">
    <location>
        <begin position="430"/>
        <end position="462"/>
    </location>
</feature>
<dbReference type="SMART" id="SM00220">
    <property type="entry name" value="S_TKc"/>
    <property type="match status" value="1"/>
</dbReference>
<evidence type="ECO:0000256" key="2">
    <source>
        <dbReference type="ARBA" id="ARBA00012513"/>
    </source>
</evidence>
<name>A0AAV7JDB2_9METZ</name>
<dbReference type="Pfam" id="PF08477">
    <property type="entry name" value="Roc"/>
    <property type="match status" value="1"/>
</dbReference>
<dbReference type="InterPro" id="IPR001611">
    <property type="entry name" value="Leu-rich_rpt"/>
</dbReference>
<dbReference type="InterPro" id="IPR002110">
    <property type="entry name" value="Ankyrin_rpt"/>
</dbReference>
<keyword evidence="4" id="KW-0433">Leucine-rich repeat</keyword>
<dbReference type="Proteomes" id="UP001165289">
    <property type="component" value="Unassembled WGS sequence"/>
</dbReference>
<feature type="compositionally biased region" description="Low complexity" evidence="14">
    <location>
        <begin position="992"/>
        <end position="1010"/>
    </location>
</feature>
<dbReference type="GO" id="GO:0004674">
    <property type="term" value="F:protein serine/threonine kinase activity"/>
    <property type="evidence" value="ECO:0007669"/>
    <property type="project" value="UniProtKB-KW"/>
</dbReference>
<evidence type="ECO:0000256" key="1">
    <source>
        <dbReference type="ARBA" id="ARBA00001946"/>
    </source>
</evidence>
<dbReference type="PANTHER" id="PTHR24123">
    <property type="entry name" value="ANKYRIN REPEAT-CONTAINING"/>
    <property type="match status" value="1"/>
</dbReference>
<dbReference type="Pfam" id="PF00023">
    <property type="entry name" value="Ank"/>
    <property type="match status" value="1"/>
</dbReference>
<dbReference type="InterPro" id="IPR020859">
    <property type="entry name" value="ROC"/>
</dbReference>
<accession>A0AAV7JDB2</accession>